<gene>
    <name evidence="2" type="ORF">H8K55_16205</name>
</gene>
<sequence length="177" mass="19369">MNKILPLFFLLLVGCSTSAPKSLPMNLQAELNAVNALLDHPDFATSGKVRLTINDGCIVNVTTSWEESVLTQNLASSGQTVAVFNMRSDMKDPQYVPSKTVNMDGATIKLPHGVQVPLNEKISIKSSWTSITDKKLNEMEHIDSGLFFSMANDASLSRTTSIILHLKNMRSICSSQL</sequence>
<keyword evidence="1" id="KW-0732">Signal</keyword>
<evidence type="ECO:0000313" key="3">
    <source>
        <dbReference type="Proteomes" id="UP000624279"/>
    </source>
</evidence>
<accession>A0ABR6YF46</accession>
<organism evidence="2 3">
    <name type="scientific">Undibacterium flavidum</name>
    <dbReference type="NCBI Taxonomy" id="2762297"/>
    <lineage>
        <taxon>Bacteria</taxon>
        <taxon>Pseudomonadati</taxon>
        <taxon>Pseudomonadota</taxon>
        <taxon>Betaproteobacteria</taxon>
        <taxon>Burkholderiales</taxon>
        <taxon>Oxalobacteraceae</taxon>
        <taxon>Undibacterium</taxon>
    </lineage>
</organism>
<dbReference type="PROSITE" id="PS51257">
    <property type="entry name" value="PROKAR_LIPOPROTEIN"/>
    <property type="match status" value="1"/>
</dbReference>
<name>A0ABR6YF46_9BURK</name>
<evidence type="ECO:0000256" key="1">
    <source>
        <dbReference type="SAM" id="SignalP"/>
    </source>
</evidence>
<dbReference type="RefSeq" id="WP_186943109.1">
    <property type="nucleotide sequence ID" value="NZ_JACOGA010000016.1"/>
</dbReference>
<protein>
    <submittedName>
        <fullName evidence="2">Uncharacterized protein</fullName>
    </submittedName>
</protein>
<reference evidence="2 3" key="1">
    <citation type="submission" date="2020-08" db="EMBL/GenBank/DDBJ databases">
        <title>Novel species isolated from subtropical streams in China.</title>
        <authorList>
            <person name="Lu H."/>
        </authorList>
    </citation>
    <scope>NUCLEOTIDE SEQUENCE [LARGE SCALE GENOMIC DNA]</scope>
    <source>
        <strain evidence="2 3">LX15W</strain>
    </source>
</reference>
<comment type="caution">
    <text evidence="2">The sequence shown here is derived from an EMBL/GenBank/DDBJ whole genome shotgun (WGS) entry which is preliminary data.</text>
</comment>
<feature type="signal peptide" evidence="1">
    <location>
        <begin position="1"/>
        <end position="18"/>
    </location>
</feature>
<feature type="chain" id="PRO_5045563101" evidence="1">
    <location>
        <begin position="19"/>
        <end position="177"/>
    </location>
</feature>
<dbReference type="EMBL" id="JACOGA010000016">
    <property type="protein sequence ID" value="MBC3875132.1"/>
    <property type="molecule type" value="Genomic_DNA"/>
</dbReference>
<dbReference type="Proteomes" id="UP000624279">
    <property type="component" value="Unassembled WGS sequence"/>
</dbReference>
<evidence type="ECO:0000313" key="2">
    <source>
        <dbReference type="EMBL" id="MBC3875132.1"/>
    </source>
</evidence>
<keyword evidence="3" id="KW-1185">Reference proteome</keyword>
<proteinExistence type="predicted"/>